<dbReference type="InterPro" id="IPR013783">
    <property type="entry name" value="Ig-like_fold"/>
</dbReference>
<feature type="transmembrane region" description="Helical" evidence="1">
    <location>
        <begin position="847"/>
        <end position="866"/>
    </location>
</feature>
<feature type="chain" id="PRO_5027044302" description="Bacterial repeat domain-containing protein" evidence="2">
    <location>
        <begin position="30"/>
        <end position="874"/>
    </location>
</feature>
<name>A0A6N4THS5_9FIRM</name>
<dbReference type="EMBL" id="AP019695">
    <property type="protein sequence ID" value="BBK22766.1"/>
    <property type="molecule type" value="Genomic_DNA"/>
</dbReference>
<evidence type="ECO:0000313" key="4">
    <source>
        <dbReference type="Proteomes" id="UP000464754"/>
    </source>
</evidence>
<dbReference type="Proteomes" id="UP000464754">
    <property type="component" value="Chromosome"/>
</dbReference>
<dbReference type="AlphaFoldDB" id="A0A6N4THS5"/>
<dbReference type="RefSeq" id="WP_163052031.1">
    <property type="nucleotide sequence ID" value="NZ_AP019695.1"/>
</dbReference>
<keyword evidence="1" id="KW-1133">Transmembrane helix</keyword>
<evidence type="ECO:0000256" key="1">
    <source>
        <dbReference type="SAM" id="Phobius"/>
    </source>
</evidence>
<dbReference type="KEGG" id="aarg:Aargi30884_16690"/>
<evidence type="ECO:0008006" key="5">
    <source>
        <dbReference type="Google" id="ProtNLM"/>
    </source>
</evidence>
<proteinExistence type="predicted"/>
<evidence type="ECO:0000256" key="2">
    <source>
        <dbReference type="SAM" id="SignalP"/>
    </source>
</evidence>
<accession>A0A6N4THS5</accession>
<keyword evidence="4" id="KW-1185">Reference proteome</keyword>
<organism evidence="3 4">
    <name type="scientific">Amedibacterium intestinale</name>
    <dbReference type="NCBI Taxonomy" id="2583452"/>
    <lineage>
        <taxon>Bacteria</taxon>
        <taxon>Bacillati</taxon>
        <taxon>Bacillota</taxon>
        <taxon>Erysipelotrichia</taxon>
        <taxon>Erysipelotrichales</taxon>
        <taxon>Erysipelotrichaceae</taxon>
        <taxon>Amedibacterium</taxon>
    </lineage>
</organism>
<sequence length="874" mass="95064">MKHKLFNKTLAILLSFMVMSGLLPSEAFAAEHNPTELTVGNIKVDVAQEGYWMTDENGVLTSSDESNYNVYYDANGTLYLNNATIAGVSSTSYGAGILFKGGDLTIDLKGDNKIIASADDSDSAGITNAYNFAYGLTLLGGGSLDIKSADTHDTTYAIFIAKNIIIDNVNITATTGKTEVSRNEAIRSEAGSIYIKNSTMNTQTPDNENAWWSRGLMAGNGLDGINITIENSVVTVNAGNVRNMGDADSSAIEANEINIKNSLVVANGQHWSLAPYERYTIDDSLVHQIVRNDNSNESCVYGNYELASDYTIGKDETLLVNKDAVLTVGKDTTLTNEGNVVNEGNIQVNVGGTYTGMQPQTNKVKYEIGWDTDSNGISDKTDFMEYGTPLVYDGQTPEKQGDAQYSYEFSGWNPAIVDGETVSASVLYSAVFTPVLNHYTITLPQEKGYNINYTGDTNIPYNGDFSFTVDFDKGYYPGENFVIKVNDAEIQSDNNGNYVISNISENKKITVEGIEYDAKAPVMNGIEDRKTYCGEIMFTVEDDNLSSVTIDGKEVIPDSDGFYTVASAVNEQTIVATDKAGNNVVYKITVNADHQWSEPKWQWSNDGKTATVVFTCENDRTHKATPKVTMTSVVKIPATCTKMGISAYTATVEFNGNIYVVVKEMTDITALGHKLVKTEMKAATCTEAGNIAYWTCATCGKHFSDAQGENEISLESTVIPATGHRYENGKCTVCEGIDPEFQAMIIAGANGTWQKGNKNTLSFTSNASFNHFIKVQVDGKELDKANYEVKEGSTTVTLKASYLKTLSVGKHTLSIVSETGTATTEFTIKKAPVVHTDDPKTGITMNMMLLSVMLLVSAGVLGMGVYRKYRKQDF</sequence>
<feature type="signal peptide" evidence="2">
    <location>
        <begin position="1"/>
        <end position="29"/>
    </location>
</feature>
<dbReference type="Gene3D" id="2.60.40.10">
    <property type="entry name" value="Immunoglobulins"/>
    <property type="match status" value="1"/>
</dbReference>
<gene>
    <name evidence="3" type="ORF">Aargi30884_16690</name>
</gene>
<keyword evidence="1" id="KW-0472">Membrane</keyword>
<evidence type="ECO:0000313" key="3">
    <source>
        <dbReference type="EMBL" id="BBK22766.1"/>
    </source>
</evidence>
<keyword evidence="2" id="KW-0732">Signal</keyword>
<keyword evidence="1" id="KW-0812">Transmembrane</keyword>
<reference evidence="4" key="1">
    <citation type="submission" date="2019-05" db="EMBL/GenBank/DDBJ databases">
        <title>Complete genome sequencing of Absiella argi strain JCM 30884.</title>
        <authorList>
            <person name="Sakamoto M."/>
            <person name="Murakami T."/>
            <person name="Mori H."/>
        </authorList>
    </citation>
    <scope>NUCLEOTIDE SEQUENCE [LARGE SCALE GENOMIC DNA]</scope>
    <source>
        <strain evidence="4">JCM 30884</strain>
    </source>
</reference>
<protein>
    <recommendedName>
        <fullName evidence="5">Bacterial repeat domain-containing protein</fullName>
    </recommendedName>
</protein>